<reference evidence="16" key="1">
    <citation type="submission" date="2018-02" db="EMBL/GenBank/DDBJ databases">
        <title>Genome sequence of Desulfocucumis palustris strain NAW-5.</title>
        <authorList>
            <person name="Watanabe M."/>
            <person name="Kojima H."/>
            <person name="Fukui M."/>
        </authorList>
    </citation>
    <scope>NUCLEOTIDE SEQUENCE [LARGE SCALE GENOMIC DNA]</scope>
    <source>
        <strain evidence="16">NAW-5</strain>
    </source>
</reference>
<evidence type="ECO:0000256" key="2">
    <source>
        <dbReference type="ARBA" id="ARBA00022448"/>
    </source>
</evidence>
<evidence type="ECO:0000256" key="13">
    <source>
        <dbReference type="PIRSR" id="PIRSR006816-2"/>
    </source>
</evidence>
<dbReference type="PRINTS" id="PR00406">
    <property type="entry name" value="CYTB5RDTASE"/>
</dbReference>
<comment type="similarity">
    <text evidence="1 11">Belongs to the PyrK family.</text>
</comment>
<keyword evidence="5 11" id="KW-0479">Metal-binding</keyword>
<protein>
    <recommendedName>
        <fullName evidence="11">Dihydroorotate dehydrogenase B (NAD(+)), electron transfer subunit</fullName>
    </recommendedName>
    <alternativeName>
        <fullName evidence="11">Dihydroorotate oxidase B, electron transfer subunit</fullName>
    </alternativeName>
</protein>
<dbReference type="UniPathway" id="UPA00070">
    <property type="reaction ID" value="UER00945"/>
</dbReference>
<dbReference type="Gene3D" id="3.40.50.80">
    <property type="entry name" value="Nucleotide-binding domain of ferredoxin-NADP reductase (FNR) module"/>
    <property type="match status" value="1"/>
</dbReference>
<comment type="cofactor">
    <cofactor evidence="11">
        <name>[2Fe-2S] cluster</name>
        <dbReference type="ChEBI" id="CHEBI:190135"/>
    </cofactor>
    <text evidence="11">Binds 1 [2Fe-2S] cluster per subunit.</text>
</comment>
<dbReference type="HAMAP" id="MF_01211">
    <property type="entry name" value="DHODB_Fe_S_bind"/>
    <property type="match status" value="1"/>
</dbReference>
<evidence type="ECO:0000313" key="16">
    <source>
        <dbReference type="Proteomes" id="UP000239549"/>
    </source>
</evidence>
<dbReference type="Pfam" id="PF10418">
    <property type="entry name" value="DHODB_Fe-S_bind"/>
    <property type="match status" value="1"/>
</dbReference>
<dbReference type="EMBL" id="BFAV01000071">
    <property type="protein sequence ID" value="GBF32991.1"/>
    <property type="molecule type" value="Genomic_DNA"/>
</dbReference>
<dbReference type="CDD" id="cd06218">
    <property type="entry name" value="DHOD_e_trans"/>
    <property type="match status" value="1"/>
</dbReference>
<comment type="function">
    <text evidence="11">Responsible for channeling the electrons from the oxidation of dihydroorotate from the FMN redox center in the PyrD type B subunit to the ultimate electron acceptor NAD(+).</text>
</comment>
<keyword evidence="6 11" id="KW-0274">FAD</keyword>
<dbReference type="InterPro" id="IPR017927">
    <property type="entry name" value="FAD-bd_FR_type"/>
</dbReference>
<sequence>MIYCHKFRILKNEETIPGHRLMIVDAPGISAAAVPGQFLHLRCSDSTDPLLRRPVSIHRVERDKGLAHMLYRVAGRGTALLAGKMPGEYLDVMGPLGKGFTLPLPGERVAVVGGGIGAAPLFFLVEELIRECPPNNMVSFFLGAASASQLPPASVLHSPGLEVHTATDDGSAGYHGTVTALLESRIDSGPAGFDRIYACGPAPMLRSLVRMAGSLGIPGQVSLEERMGCGVGACLSCACKIKDRSADGFLYKHACTDGPVFDMREVYYES</sequence>
<dbReference type="InterPro" id="IPR039261">
    <property type="entry name" value="FNR_nucleotide-bd"/>
</dbReference>
<dbReference type="InterPro" id="IPR019480">
    <property type="entry name" value="Dihydroorotate_DH_Fe-S-bd"/>
</dbReference>
<gene>
    <name evidence="11" type="primary">pyrK</name>
    <name evidence="15" type="ORF">DCCM_2088</name>
</gene>
<evidence type="ECO:0000259" key="14">
    <source>
        <dbReference type="PROSITE" id="PS51384"/>
    </source>
</evidence>
<comment type="caution">
    <text evidence="15">The sequence shown here is derived from an EMBL/GenBank/DDBJ whole genome shotgun (WGS) entry which is preliminary data.</text>
</comment>
<dbReference type="InterPro" id="IPR050353">
    <property type="entry name" value="PyrK_electron_transfer"/>
</dbReference>
<evidence type="ECO:0000256" key="8">
    <source>
        <dbReference type="ARBA" id="ARBA00022982"/>
    </source>
</evidence>
<dbReference type="SUPFAM" id="SSF63380">
    <property type="entry name" value="Riboflavin synthase domain-like"/>
    <property type="match status" value="1"/>
</dbReference>
<keyword evidence="3 11" id="KW-0285">Flavoprotein</keyword>
<proteinExistence type="inferred from homology"/>
<evidence type="ECO:0000256" key="9">
    <source>
        <dbReference type="ARBA" id="ARBA00023004"/>
    </source>
</evidence>
<accession>A0A2L2XGH3</accession>
<keyword evidence="2 11" id="KW-0813">Transport</keyword>
<feature type="domain" description="FAD-binding FR-type" evidence="14">
    <location>
        <begin position="2"/>
        <end position="102"/>
    </location>
</feature>
<feature type="binding site" evidence="11 13">
    <location>
        <position position="234"/>
    </location>
    <ligand>
        <name>[2Fe-2S] cluster</name>
        <dbReference type="ChEBI" id="CHEBI:190135"/>
    </ligand>
</feature>
<dbReference type="RefSeq" id="WP_165792025.1">
    <property type="nucleotide sequence ID" value="NZ_BFAV01000071.1"/>
</dbReference>
<keyword evidence="4 11" id="KW-0001">2Fe-2S</keyword>
<evidence type="ECO:0000256" key="5">
    <source>
        <dbReference type="ARBA" id="ARBA00022723"/>
    </source>
</evidence>
<dbReference type="PIRSF" id="PIRSF006816">
    <property type="entry name" value="Cyc3_hyd_g"/>
    <property type="match status" value="1"/>
</dbReference>
<evidence type="ECO:0000256" key="3">
    <source>
        <dbReference type="ARBA" id="ARBA00022630"/>
    </source>
</evidence>
<dbReference type="InterPro" id="IPR012165">
    <property type="entry name" value="Cyt_c3_hydrogenase_gsu"/>
</dbReference>
<keyword evidence="8 11" id="KW-0249">Electron transport</keyword>
<keyword evidence="10 11" id="KW-0411">Iron-sulfur</keyword>
<dbReference type="GO" id="GO:0044205">
    <property type="term" value="P:'de novo' UMP biosynthetic process"/>
    <property type="evidence" value="ECO:0007669"/>
    <property type="project" value="UniProtKB-UniRule"/>
</dbReference>
<evidence type="ECO:0000256" key="4">
    <source>
        <dbReference type="ARBA" id="ARBA00022714"/>
    </source>
</evidence>
<comment type="subunit">
    <text evidence="11">Heterotetramer of 2 PyrK and 2 PyrD type B subunits.</text>
</comment>
<comment type="cofactor">
    <cofactor evidence="11 12">
        <name>FAD</name>
        <dbReference type="ChEBI" id="CHEBI:57692"/>
    </cofactor>
    <text evidence="11 12">Binds 1 FAD per subunit.</text>
</comment>
<feature type="binding site" evidence="11 12">
    <location>
        <begin position="53"/>
        <end position="56"/>
    </location>
    <ligand>
        <name>FAD</name>
        <dbReference type="ChEBI" id="CHEBI:57692"/>
    </ligand>
</feature>
<comment type="pathway">
    <text evidence="11">Pyrimidine metabolism; UMP biosynthesis via de novo pathway; orotate from (S)-dihydroorotate (NAD(+) route): step 1/1.</text>
</comment>
<feature type="binding site" evidence="11 12">
    <location>
        <begin position="70"/>
        <end position="72"/>
    </location>
    <ligand>
        <name>FAD</name>
        <dbReference type="ChEBI" id="CHEBI:57692"/>
    </ligand>
</feature>
<evidence type="ECO:0000256" key="11">
    <source>
        <dbReference type="HAMAP-Rule" id="MF_01211"/>
    </source>
</evidence>
<dbReference type="Gene3D" id="2.10.240.10">
    <property type="entry name" value="Dihydroorotate dehydrogenase, electron transfer subunit"/>
    <property type="match status" value="1"/>
</dbReference>
<organism evidence="15 16">
    <name type="scientific">Desulfocucumis palustris</name>
    <dbReference type="NCBI Taxonomy" id="1898651"/>
    <lineage>
        <taxon>Bacteria</taxon>
        <taxon>Bacillati</taxon>
        <taxon>Bacillota</taxon>
        <taxon>Clostridia</taxon>
        <taxon>Eubacteriales</taxon>
        <taxon>Desulfocucumaceae</taxon>
        <taxon>Desulfocucumis</taxon>
    </lineage>
</organism>
<dbReference type="GO" id="GO:0046872">
    <property type="term" value="F:metal ion binding"/>
    <property type="evidence" value="ECO:0007669"/>
    <property type="project" value="UniProtKB-KW"/>
</dbReference>
<dbReference type="Proteomes" id="UP000239549">
    <property type="component" value="Unassembled WGS sequence"/>
</dbReference>
<dbReference type="PANTHER" id="PTHR43513:SF3">
    <property type="entry name" value="DIHYDROOROTATE DEHYDROGENASE B (NAD(+)), ELECTRON TRANSFER SUBUNIT-RELATED"/>
    <property type="match status" value="1"/>
</dbReference>
<keyword evidence="9 11" id="KW-0408">Iron</keyword>
<keyword evidence="7 11" id="KW-0665">Pyrimidine biosynthesis</keyword>
<evidence type="ECO:0000256" key="1">
    <source>
        <dbReference type="ARBA" id="ARBA00006422"/>
    </source>
</evidence>
<dbReference type="PROSITE" id="PS51384">
    <property type="entry name" value="FAD_FR"/>
    <property type="match status" value="1"/>
</dbReference>
<feature type="binding site" evidence="11 13">
    <location>
        <position position="237"/>
    </location>
    <ligand>
        <name>[2Fe-2S] cluster</name>
        <dbReference type="ChEBI" id="CHEBI:190135"/>
    </ligand>
</feature>
<dbReference type="Gene3D" id="2.40.30.10">
    <property type="entry name" value="Translation factors"/>
    <property type="match status" value="1"/>
</dbReference>
<keyword evidence="16" id="KW-1185">Reference proteome</keyword>
<dbReference type="GO" id="GO:0050660">
    <property type="term" value="F:flavin adenine dinucleotide binding"/>
    <property type="evidence" value="ECO:0007669"/>
    <property type="project" value="InterPro"/>
</dbReference>
<dbReference type="InterPro" id="IPR023455">
    <property type="entry name" value="Dihydroorotate_DHASE_ETsu"/>
</dbReference>
<dbReference type="GO" id="GO:0016491">
    <property type="term" value="F:oxidoreductase activity"/>
    <property type="evidence" value="ECO:0007669"/>
    <property type="project" value="InterPro"/>
</dbReference>
<feature type="binding site" evidence="11 13">
    <location>
        <position position="255"/>
    </location>
    <ligand>
        <name>[2Fe-2S] cluster</name>
        <dbReference type="ChEBI" id="CHEBI:190135"/>
    </ligand>
</feature>
<comment type="cofactor">
    <cofactor evidence="13">
        <name>[2Fe-2S] cluster</name>
        <dbReference type="ChEBI" id="CHEBI:190135"/>
    </cofactor>
    <text evidence="13">Binds 1 [2Fe-2S] cluster per subunit.</text>
</comment>
<evidence type="ECO:0000256" key="10">
    <source>
        <dbReference type="ARBA" id="ARBA00023014"/>
    </source>
</evidence>
<dbReference type="InterPro" id="IPR037117">
    <property type="entry name" value="Dihydroorotate_DH_ele_sf"/>
</dbReference>
<name>A0A2L2XGH3_9FIRM</name>
<feature type="binding site" evidence="11 12">
    <location>
        <begin position="77"/>
        <end position="78"/>
    </location>
    <ligand>
        <name>FAD</name>
        <dbReference type="ChEBI" id="CHEBI:57692"/>
    </ligand>
</feature>
<dbReference type="PANTHER" id="PTHR43513">
    <property type="entry name" value="DIHYDROOROTATE DEHYDROGENASE B (NAD(+)), ELECTRON TRANSFER SUBUNIT"/>
    <property type="match status" value="1"/>
</dbReference>
<dbReference type="GO" id="GO:0009055">
    <property type="term" value="F:electron transfer activity"/>
    <property type="evidence" value="ECO:0007669"/>
    <property type="project" value="UniProtKB-UniRule"/>
</dbReference>
<dbReference type="InterPro" id="IPR017938">
    <property type="entry name" value="Riboflavin_synthase-like_b-brl"/>
</dbReference>
<dbReference type="SUPFAM" id="SSF52343">
    <property type="entry name" value="Ferredoxin reductase-like, C-terminal NADP-linked domain"/>
    <property type="match status" value="1"/>
</dbReference>
<dbReference type="GO" id="GO:0051537">
    <property type="term" value="F:2 iron, 2 sulfur cluster binding"/>
    <property type="evidence" value="ECO:0007669"/>
    <property type="project" value="UniProtKB-KW"/>
</dbReference>
<evidence type="ECO:0000256" key="12">
    <source>
        <dbReference type="PIRSR" id="PIRSR006816-1"/>
    </source>
</evidence>
<evidence type="ECO:0000256" key="6">
    <source>
        <dbReference type="ARBA" id="ARBA00022827"/>
    </source>
</evidence>
<dbReference type="AlphaFoldDB" id="A0A2L2XGH3"/>
<evidence type="ECO:0000313" key="15">
    <source>
        <dbReference type="EMBL" id="GBF32991.1"/>
    </source>
</evidence>
<evidence type="ECO:0000256" key="7">
    <source>
        <dbReference type="ARBA" id="ARBA00022975"/>
    </source>
</evidence>
<feature type="binding site" evidence="11 13">
    <location>
        <position position="229"/>
    </location>
    <ligand>
        <name>[2Fe-2S] cluster</name>
        <dbReference type="ChEBI" id="CHEBI:190135"/>
    </ligand>
</feature>